<dbReference type="Proteomes" id="UP001592581">
    <property type="component" value="Unassembled WGS sequence"/>
</dbReference>
<reference evidence="2 3" key="1">
    <citation type="submission" date="2024-06" db="EMBL/GenBank/DDBJ databases">
        <authorList>
            <person name="Lee S.D."/>
        </authorList>
    </citation>
    <scope>NUCLEOTIDE SEQUENCE [LARGE SCALE GENOMIC DNA]</scope>
    <source>
        <strain evidence="2 3">N1-10</strain>
    </source>
</reference>
<feature type="region of interest" description="Disordered" evidence="1">
    <location>
        <begin position="29"/>
        <end position="52"/>
    </location>
</feature>
<protein>
    <submittedName>
        <fullName evidence="2">Uncharacterized protein</fullName>
    </submittedName>
</protein>
<evidence type="ECO:0000256" key="1">
    <source>
        <dbReference type="SAM" id="MobiDB-lite"/>
    </source>
</evidence>
<dbReference type="EMBL" id="JBEUKS010000002">
    <property type="protein sequence ID" value="MFC1437809.1"/>
    <property type="molecule type" value="Genomic_DNA"/>
</dbReference>
<feature type="region of interest" description="Disordered" evidence="1">
    <location>
        <begin position="164"/>
        <end position="294"/>
    </location>
</feature>
<keyword evidence="3" id="KW-1185">Reference proteome</keyword>
<name>A0ABV6XHS0_9ACTN</name>
<comment type="caution">
    <text evidence="2">The sequence shown here is derived from an EMBL/GenBank/DDBJ whole genome shotgun (WGS) entry which is preliminary data.</text>
</comment>
<evidence type="ECO:0000313" key="3">
    <source>
        <dbReference type="Proteomes" id="UP001592581"/>
    </source>
</evidence>
<sequence length="294" mass="30768">MPTPHGSRGGMAFSADELRVLRRALAQVLNPPSLNPPSPALTPAHSTSPALVPARAPRPLGWASDVQDVLRLAESIDEAVHEAGRMRAFALADLARYRQALPGSATGYLERLDEAVGDGYLPEADDLAALRTLTAQPCAPAERARRLALRAHCGELAEAAVRRRLESATRPPQLGGGTVTEFARPARTPRPRGGTGGRTPEIRNSPGGAPLSLPNRRGGPIPMASSDTPTPTPTPTPSSKAGRTGADEAAVEPEEEQRTRAVRPVPTPADLFPRGVRKPQAPLPGGSELATGTG</sequence>
<organism evidence="2 3">
    <name type="scientific">Streptacidiphilus jeojiensis</name>
    <dbReference type="NCBI Taxonomy" id="3229225"/>
    <lineage>
        <taxon>Bacteria</taxon>
        <taxon>Bacillati</taxon>
        <taxon>Actinomycetota</taxon>
        <taxon>Actinomycetes</taxon>
        <taxon>Kitasatosporales</taxon>
        <taxon>Streptomycetaceae</taxon>
        <taxon>Streptacidiphilus</taxon>
    </lineage>
</organism>
<gene>
    <name evidence="2" type="ORF">ABUW04_06010</name>
</gene>
<evidence type="ECO:0000313" key="2">
    <source>
        <dbReference type="EMBL" id="MFC1437809.1"/>
    </source>
</evidence>
<proteinExistence type="predicted"/>
<accession>A0ABV6XHS0</accession>
<dbReference type="RefSeq" id="WP_380563472.1">
    <property type="nucleotide sequence ID" value="NZ_JBEUKS010000002.1"/>
</dbReference>